<feature type="transmembrane region" description="Helical" evidence="1">
    <location>
        <begin position="33"/>
        <end position="51"/>
    </location>
</feature>
<reference evidence="2 3" key="1">
    <citation type="submission" date="2014-04" db="EMBL/GenBank/DDBJ databases">
        <title>A comprehensive comparison of genomes of Erythrobacter spp. strains.</title>
        <authorList>
            <person name="Zheng Q."/>
        </authorList>
    </citation>
    <scope>NUCLEOTIDE SEQUENCE [LARGE SCALE GENOMIC DNA]</scope>
    <source>
        <strain evidence="2 3">DSM 6997</strain>
    </source>
</reference>
<name>A0A074MBX2_ERYLO</name>
<keyword evidence="1" id="KW-0472">Membrane</keyword>
<feature type="transmembrane region" description="Helical" evidence="1">
    <location>
        <begin position="58"/>
        <end position="77"/>
    </location>
</feature>
<dbReference type="EMBL" id="JMIW01000002">
    <property type="protein sequence ID" value="KEO90949.1"/>
    <property type="molecule type" value="Genomic_DNA"/>
</dbReference>
<sequence>MKEGDYRAGLNALNIVFGAVLGFVLVGGENLPIFDFVALLAISALIVMMIQSIALSDFTLFSVVVTGVAIYFLPQMAEEWFSLTKVPKLQPTLATWAVMATIIELSPREKSDDKTKAATE</sequence>
<evidence type="ECO:0000256" key="1">
    <source>
        <dbReference type="SAM" id="Phobius"/>
    </source>
</evidence>
<proteinExistence type="predicted"/>
<dbReference type="Proteomes" id="UP000027647">
    <property type="component" value="Unassembled WGS sequence"/>
</dbReference>
<feature type="transmembrane region" description="Helical" evidence="1">
    <location>
        <begin position="9"/>
        <end position="27"/>
    </location>
</feature>
<evidence type="ECO:0000313" key="2">
    <source>
        <dbReference type="EMBL" id="KEO90949.1"/>
    </source>
</evidence>
<dbReference type="AlphaFoldDB" id="A0A074MBX2"/>
<organism evidence="2 3">
    <name type="scientific">Erythrobacter longus</name>
    <dbReference type="NCBI Taxonomy" id="1044"/>
    <lineage>
        <taxon>Bacteria</taxon>
        <taxon>Pseudomonadati</taxon>
        <taxon>Pseudomonadota</taxon>
        <taxon>Alphaproteobacteria</taxon>
        <taxon>Sphingomonadales</taxon>
        <taxon>Erythrobacteraceae</taxon>
        <taxon>Erythrobacter/Porphyrobacter group</taxon>
        <taxon>Erythrobacter</taxon>
    </lineage>
</organism>
<gene>
    <name evidence="2" type="ORF">EH31_07905</name>
</gene>
<dbReference type="STRING" id="1044.EH31_07905"/>
<keyword evidence="1" id="KW-0812">Transmembrane</keyword>
<comment type="caution">
    <text evidence="2">The sequence shown here is derived from an EMBL/GenBank/DDBJ whole genome shotgun (WGS) entry which is preliminary data.</text>
</comment>
<evidence type="ECO:0000313" key="3">
    <source>
        <dbReference type="Proteomes" id="UP000027647"/>
    </source>
</evidence>
<keyword evidence="1" id="KW-1133">Transmembrane helix</keyword>
<keyword evidence="3" id="KW-1185">Reference proteome</keyword>
<accession>A0A074MBX2</accession>
<protein>
    <submittedName>
        <fullName evidence="2">Uncharacterized protein</fullName>
    </submittedName>
</protein>
<dbReference type="eggNOG" id="ENOG5032FAX">
    <property type="taxonomic scope" value="Bacteria"/>
</dbReference>